<evidence type="ECO:0000313" key="3">
    <source>
        <dbReference type="EMBL" id="CAB4795775.1"/>
    </source>
</evidence>
<dbReference type="SUPFAM" id="SSF56059">
    <property type="entry name" value="Glutathione synthetase ATP-binding domain-like"/>
    <property type="match status" value="1"/>
</dbReference>
<dbReference type="PANTHER" id="PTHR39217:SF1">
    <property type="entry name" value="GLUTATHIONE SYNTHETASE"/>
    <property type="match status" value="1"/>
</dbReference>
<protein>
    <submittedName>
        <fullName evidence="2">Unannotated protein</fullName>
    </submittedName>
</protein>
<dbReference type="EMBL" id="CAEZXY010000072">
    <property type="protein sequence ID" value="CAB4715825.1"/>
    <property type="molecule type" value="Genomic_DNA"/>
</dbReference>
<dbReference type="InterPro" id="IPR053191">
    <property type="entry name" value="DcsG_Biosynth_Enzyme"/>
</dbReference>
<gene>
    <name evidence="2" type="ORF">UFOPK2624_01374</name>
    <name evidence="3" type="ORF">UFOPK3010_00291</name>
    <name evidence="4" type="ORF">UFOPK3927_01109</name>
    <name evidence="1" type="ORF">UFOPK4201_01540</name>
</gene>
<dbReference type="PANTHER" id="PTHR39217">
    <property type="match status" value="1"/>
</dbReference>
<dbReference type="AlphaFoldDB" id="A0A6J6R3J5"/>
<dbReference type="EMBL" id="CAFAAM010000024">
    <property type="protein sequence ID" value="CAB4795775.1"/>
    <property type="molecule type" value="Genomic_DNA"/>
</dbReference>
<evidence type="ECO:0000313" key="2">
    <source>
        <dbReference type="EMBL" id="CAB4715825.1"/>
    </source>
</evidence>
<dbReference type="EMBL" id="CAFBOK010000123">
    <property type="protein sequence ID" value="CAB4987670.1"/>
    <property type="molecule type" value="Genomic_DNA"/>
</dbReference>
<reference evidence="2" key="1">
    <citation type="submission" date="2020-05" db="EMBL/GenBank/DDBJ databases">
        <authorList>
            <person name="Chiriac C."/>
            <person name="Salcher M."/>
            <person name="Ghai R."/>
            <person name="Kavagutti S V."/>
        </authorList>
    </citation>
    <scope>NUCLEOTIDE SEQUENCE</scope>
</reference>
<organism evidence="2">
    <name type="scientific">freshwater metagenome</name>
    <dbReference type="NCBI Taxonomy" id="449393"/>
    <lineage>
        <taxon>unclassified sequences</taxon>
        <taxon>metagenomes</taxon>
        <taxon>ecological metagenomes</taxon>
    </lineage>
</organism>
<evidence type="ECO:0000313" key="4">
    <source>
        <dbReference type="EMBL" id="CAB4987670.1"/>
    </source>
</evidence>
<proteinExistence type="predicted"/>
<dbReference type="EMBL" id="CAEUNJ010000076">
    <property type="protein sequence ID" value="CAB4372496.1"/>
    <property type="molecule type" value="Genomic_DNA"/>
</dbReference>
<sequence length="301" mass="32810">MRVAFVTTSDLDAIHDDVDLPLQIVAFANAGIDLVQAAWEDESVAWDSFDLVVVRSPWNYVKRLNAFRKWLGDRRGLTTFHNPVELIEWNIDKRYLADLAHQGVPIVPTAFVDSIEEFHSAAQSFGSAEIVVKPSVSAGSRLTGRYLKTDRAAEVLASEILAKGLTTMVQPFAARIDAEGEIGTVLFDGMISHSFNKAALLAEGGQLVGGEYQEQITSVQTPDDVLVVVDAAASAATEVARGAGWISKDQQLLYGRYDVVRLDDGSPALLEAELFEPCFFLPIDVDAADRFVGAVLRRLSA</sequence>
<name>A0A6J6R3J5_9ZZZZ</name>
<evidence type="ECO:0000313" key="1">
    <source>
        <dbReference type="EMBL" id="CAB4372496.1"/>
    </source>
</evidence>
<accession>A0A6J6R3J5</accession>